<dbReference type="GO" id="GO:0050852">
    <property type="term" value="P:T cell receptor signaling pathway"/>
    <property type="evidence" value="ECO:0007669"/>
    <property type="project" value="TreeGrafter"/>
</dbReference>
<evidence type="ECO:0000256" key="6">
    <source>
        <dbReference type="ARBA" id="ARBA00023136"/>
    </source>
</evidence>
<comment type="caution">
    <text evidence="12">The sequence shown here is derived from an EMBL/GenBank/DDBJ whole genome shotgun (WGS) entry which is preliminary data.</text>
</comment>
<dbReference type="SMART" id="SM00409">
    <property type="entry name" value="IG"/>
    <property type="match status" value="1"/>
</dbReference>
<dbReference type="InterPro" id="IPR043136">
    <property type="entry name" value="B30.2/SPRY_sf"/>
</dbReference>
<dbReference type="Pfam" id="PF07686">
    <property type="entry name" value="V-set"/>
    <property type="match status" value="1"/>
</dbReference>
<dbReference type="PANTHER" id="PTHR24100:SF151">
    <property type="entry name" value="ICOS LIGAND"/>
    <property type="match status" value="1"/>
</dbReference>
<dbReference type="GO" id="GO:0003676">
    <property type="term" value="F:nucleic acid binding"/>
    <property type="evidence" value="ECO:0007669"/>
    <property type="project" value="InterPro"/>
</dbReference>
<dbReference type="Proteomes" id="UP001205998">
    <property type="component" value="Unassembled WGS sequence"/>
</dbReference>
<dbReference type="AlphaFoldDB" id="A0AAD5B943"/>
<dbReference type="FunFam" id="2.60.120.920:FF:000004">
    <property type="entry name" value="Butyrophilin subfamily 1 member A1"/>
    <property type="match status" value="1"/>
</dbReference>
<organism evidence="12 13">
    <name type="scientific">Silurus asotus</name>
    <name type="common">Amur catfish</name>
    <name type="synonym">Parasilurus asotus</name>
    <dbReference type="NCBI Taxonomy" id="30991"/>
    <lineage>
        <taxon>Eukaryota</taxon>
        <taxon>Metazoa</taxon>
        <taxon>Chordata</taxon>
        <taxon>Craniata</taxon>
        <taxon>Vertebrata</taxon>
        <taxon>Euteleostomi</taxon>
        <taxon>Actinopterygii</taxon>
        <taxon>Neopterygii</taxon>
        <taxon>Teleostei</taxon>
        <taxon>Ostariophysi</taxon>
        <taxon>Siluriformes</taxon>
        <taxon>Siluridae</taxon>
        <taxon>Silurus</taxon>
    </lineage>
</organism>
<dbReference type="GO" id="GO:0009897">
    <property type="term" value="C:external side of plasma membrane"/>
    <property type="evidence" value="ECO:0007669"/>
    <property type="project" value="TreeGrafter"/>
</dbReference>
<dbReference type="GO" id="GO:1903037">
    <property type="term" value="P:regulation of leukocyte cell-cell adhesion"/>
    <property type="evidence" value="ECO:0007669"/>
    <property type="project" value="UniProtKB-ARBA"/>
</dbReference>
<dbReference type="InterPro" id="IPR001870">
    <property type="entry name" value="B30.2/SPRY"/>
</dbReference>
<dbReference type="InterPro" id="IPR013320">
    <property type="entry name" value="ConA-like_dom_sf"/>
</dbReference>
<dbReference type="SUPFAM" id="SSF49899">
    <property type="entry name" value="Concanavalin A-like lectins/glucanases"/>
    <property type="match status" value="1"/>
</dbReference>
<gene>
    <name evidence="12" type="ORF">C0J50_2427</name>
</gene>
<dbReference type="InterPro" id="IPR013783">
    <property type="entry name" value="Ig-like_fold"/>
</dbReference>
<keyword evidence="13" id="KW-1185">Reference proteome</keyword>
<dbReference type="PROSITE" id="PS50835">
    <property type="entry name" value="IG_LIKE"/>
    <property type="match status" value="2"/>
</dbReference>
<dbReference type="InterPro" id="IPR006574">
    <property type="entry name" value="PRY"/>
</dbReference>
<dbReference type="SMART" id="SM00406">
    <property type="entry name" value="IGv"/>
    <property type="match status" value="1"/>
</dbReference>
<dbReference type="PROSITE" id="PS50188">
    <property type="entry name" value="B302_SPRY"/>
    <property type="match status" value="1"/>
</dbReference>
<dbReference type="Pfam" id="PF00622">
    <property type="entry name" value="SPRY"/>
    <property type="match status" value="1"/>
</dbReference>
<name>A0AAD5B943_SILAS</name>
<dbReference type="Gene3D" id="2.60.120.920">
    <property type="match status" value="1"/>
</dbReference>
<evidence type="ECO:0000256" key="4">
    <source>
        <dbReference type="ARBA" id="ARBA00022729"/>
    </source>
</evidence>
<keyword evidence="7" id="KW-1015">Disulfide bond</keyword>
<dbReference type="Pfam" id="PF13765">
    <property type="entry name" value="PRY"/>
    <property type="match status" value="1"/>
</dbReference>
<evidence type="ECO:0000256" key="9">
    <source>
        <dbReference type="ARBA" id="ARBA00023319"/>
    </source>
</evidence>
<dbReference type="InterPro" id="IPR036179">
    <property type="entry name" value="Ig-like_dom_sf"/>
</dbReference>
<dbReference type="InterPro" id="IPR038717">
    <property type="entry name" value="Tc1-like_DDE_dom"/>
</dbReference>
<dbReference type="FunFam" id="2.60.40.10:FF:000142">
    <property type="entry name" value="V-set domain-containing T-cell activation inhibitor 1"/>
    <property type="match status" value="1"/>
</dbReference>
<dbReference type="GO" id="GO:0005102">
    <property type="term" value="F:signaling receptor binding"/>
    <property type="evidence" value="ECO:0007669"/>
    <property type="project" value="TreeGrafter"/>
</dbReference>
<dbReference type="Gene3D" id="3.30.420.10">
    <property type="entry name" value="Ribonuclease H-like superfamily/Ribonuclease H"/>
    <property type="match status" value="1"/>
</dbReference>
<dbReference type="SMART" id="SM00589">
    <property type="entry name" value="PRY"/>
    <property type="match status" value="1"/>
</dbReference>
<dbReference type="PANTHER" id="PTHR24100">
    <property type="entry name" value="BUTYROPHILIN"/>
    <property type="match status" value="1"/>
</dbReference>
<keyword evidence="5" id="KW-1133">Transmembrane helix</keyword>
<comment type="subcellular location">
    <subcellularLocation>
        <location evidence="1">Membrane</location>
        <topology evidence="1">Single-pass type I membrane protein</topology>
    </subcellularLocation>
</comment>
<dbReference type="Pfam" id="PF22705">
    <property type="entry name" value="C2-set_3"/>
    <property type="match status" value="1"/>
</dbReference>
<evidence type="ECO:0000256" key="7">
    <source>
        <dbReference type="ARBA" id="ARBA00023157"/>
    </source>
</evidence>
<dbReference type="EMBL" id="MU535751">
    <property type="protein sequence ID" value="KAI5629495.1"/>
    <property type="molecule type" value="Genomic_DNA"/>
</dbReference>
<keyword evidence="8" id="KW-0325">Glycoprotein</keyword>
<keyword evidence="6" id="KW-0472">Membrane</keyword>
<keyword evidence="4" id="KW-0732">Signal</keyword>
<feature type="domain" description="B30.2/SPRY" evidence="10">
    <location>
        <begin position="346"/>
        <end position="544"/>
    </location>
</feature>
<dbReference type="GO" id="GO:0001817">
    <property type="term" value="P:regulation of cytokine production"/>
    <property type="evidence" value="ECO:0007669"/>
    <property type="project" value="TreeGrafter"/>
</dbReference>
<evidence type="ECO:0000259" key="11">
    <source>
        <dbReference type="PROSITE" id="PS50835"/>
    </source>
</evidence>
<dbReference type="InterPro" id="IPR013106">
    <property type="entry name" value="Ig_V-set"/>
</dbReference>
<evidence type="ECO:0000256" key="1">
    <source>
        <dbReference type="ARBA" id="ARBA00004479"/>
    </source>
</evidence>
<dbReference type="SUPFAM" id="SSF48726">
    <property type="entry name" value="Immunoglobulin"/>
    <property type="match status" value="2"/>
</dbReference>
<comment type="similarity">
    <text evidence="2">Belongs to the immunoglobulin superfamily. BTN/MOG family.</text>
</comment>
<evidence type="ECO:0000256" key="8">
    <source>
        <dbReference type="ARBA" id="ARBA00023180"/>
    </source>
</evidence>
<evidence type="ECO:0000256" key="3">
    <source>
        <dbReference type="ARBA" id="ARBA00022692"/>
    </source>
</evidence>
<dbReference type="InterPro" id="IPR003599">
    <property type="entry name" value="Ig_sub"/>
</dbReference>
<dbReference type="Pfam" id="PF13358">
    <property type="entry name" value="DDE_3"/>
    <property type="match status" value="1"/>
</dbReference>
<evidence type="ECO:0000256" key="5">
    <source>
        <dbReference type="ARBA" id="ARBA00022989"/>
    </source>
</evidence>
<dbReference type="PRINTS" id="PR01407">
    <property type="entry name" value="BUTYPHLNCDUF"/>
</dbReference>
<evidence type="ECO:0000313" key="12">
    <source>
        <dbReference type="EMBL" id="KAI5629495.1"/>
    </source>
</evidence>
<reference evidence="12" key="1">
    <citation type="submission" date="2018-07" db="EMBL/GenBank/DDBJ databases">
        <title>Comparative genomics of catfishes provides insights into carnivory and benthic adaptation.</title>
        <authorList>
            <person name="Zhang Y."/>
            <person name="Wang D."/>
            <person name="Peng Z."/>
            <person name="Zheng S."/>
            <person name="Shao F."/>
            <person name="Tao W."/>
        </authorList>
    </citation>
    <scope>NUCLEOTIDE SEQUENCE</scope>
    <source>
        <strain evidence="12">Chongqing</strain>
    </source>
</reference>
<keyword evidence="3" id="KW-0812">Transmembrane</keyword>
<feature type="domain" description="Ig-like" evidence="11">
    <location>
        <begin position="116"/>
        <end position="203"/>
    </location>
</feature>
<dbReference type="InterPro" id="IPR003879">
    <property type="entry name" value="Butyrophylin_SPRY"/>
</dbReference>
<accession>A0AAD5B943</accession>
<dbReference type="InterPro" id="IPR003877">
    <property type="entry name" value="SPRY_dom"/>
</dbReference>
<dbReference type="CDD" id="cd13733">
    <property type="entry name" value="SPRY_PRY_C-I_1"/>
    <property type="match status" value="1"/>
</dbReference>
<feature type="domain" description="Ig-like" evidence="11">
    <location>
        <begin position="1"/>
        <end position="104"/>
    </location>
</feature>
<sequence>MGPGLKAAKAGEDLILPCFIKSNTSAVDMRVEWFKLNEDSLVHLYMDHEDRNGNQAPSYRKRTPLFKEELQKGNASLKLSALRVSDEGKYKCFIEDKSQSDDITVNVIVEAQGSQPVIMMENYDNSGGIHLVCESRGWNPEPEILWLNREGETLPAEDTQIHRETEGFSVKCSITVYDYSDSNRFYCRLQQIHHMMETEIIINKLQKQKQKAGRLHCIKERMAGPMYCENLGNNLLPSVRALKIGRGWVFKHDNNRKHTARITKEWLCKKYIKVLAWPSQSPDLNPIENLWRELKLRVSQRQARNLTDLEKICVEEWTKIPPAVCANLVKNYRKCLTSVNCKQRLLYQILTLTFSEFLKKLFAVDVTLDPDSAHPELILSADGKQVTHGDTKQNVTDTPQRFTKDRAVVGNQSFSSGRFFYEVQVREKTSWILGVMSENINRKEWILWRPQNGVWTVGLYWNQYWARADPDVPLTLREKVEKLGVFVDYDEGLVSFYDVNSRSHIYSFTDLCVYRVCKEENLVKMVAAEVPGTECNPELNSWSVLELQAKLSEIGAQREREGWVVWS</sequence>
<dbReference type="InterPro" id="IPR007110">
    <property type="entry name" value="Ig-like_dom"/>
</dbReference>
<evidence type="ECO:0000256" key="2">
    <source>
        <dbReference type="ARBA" id="ARBA00007591"/>
    </source>
</evidence>
<dbReference type="GO" id="GO:0050863">
    <property type="term" value="P:regulation of T cell activation"/>
    <property type="evidence" value="ECO:0007669"/>
    <property type="project" value="UniProtKB-ARBA"/>
</dbReference>
<keyword evidence="9" id="KW-0393">Immunoglobulin domain</keyword>
<evidence type="ECO:0000259" key="10">
    <source>
        <dbReference type="PROSITE" id="PS50188"/>
    </source>
</evidence>
<dbReference type="Gene3D" id="2.60.40.10">
    <property type="entry name" value="Immunoglobulins"/>
    <property type="match status" value="1"/>
</dbReference>
<dbReference type="SMART" id="SM00449">
    <property type="entry name" value="SPRY"/>
    <property type="match status" value="1"/>
</dbReference>
<protein>
    <submittedName>
        <fullName evidence="12">Butyrophilin-like protein 3</fullName>
    </submittedName>
</protein>
<dbReference type="InterPro" id="IPR053896">
    <property type="entry name" value="BTN3A2-like_Ig-C"/>
</dbReference>
<dbReference type="InterPro" id="IPR036397">
    <property type="entry name" value="RNaseH_sf"/>
</dbReference>
<proteinExistence type="inferred from homology"/>
<dbReference type="InterPro" id="IPR050504">
    <property type="entry name" value="IgSF_BTN/MOG"/>
</dbReference>
<evidence type="ECO:0000313" key="13">
    <source>
        <dbReference type="Proteomes" id="UP001205998"/>
    </source>
</evidence>